<proteinExistence type="predicted"/>
<feature type="region of interest" description="Disordered" evidence="1">
    <location>
        <begin position="1"/>
        <end position="63"/>
    </location>
</feature>
<keyword evidence="2" id="KW-1133">Transmembrane helix</keyword>
<organism evidence="3 4">
    <name type="scientific">Cylindrodendrum hubeiense</name>
    <dbReference type="NCBI Taxonomy" id="595255"/>
    <lineage>
        <taxon>Eukaryota</taxon>
        <taxon>Fungi</taxon>
        <taxon>Dikarya</taxon>
        <taxon>Ascomycota</taxon>
        <taxon>Pezizomycotina</taxon>
        <taxon>Sordariomycetes</taxon>
        <taxon>Hypocreomycetidae</taxon>
        <taxon>Hypocreales</taxon>
        <taxon>Nectriaceae</taxon>
        <taxon>Cylindrodendrum</taxon>
    </lineage>
</organism>
<dbReference type="OrthoDB" id="5334363at2759"/>
<comment type="caution">
    <text evidence="3">The sequence shown here is derived from an EMBL/GenBank/DDBJ whole genome shotgun (WGS) entry which is preliminary data.</text>
</comment>
<protein>
    <submittedName>
        <fullName evidence="3">Uncharacterized protein</fullName>
    </submittedName>
</protein>
<name>A0A9P5LGA5_9HYPO</name>
<reference evidence="3" key="1">
    <citation type="submission" date="2020-03" db="EMBL/GenBank/DDBJ databases">
        <title>Draft Genome Sequence of Cylindrodendrum hubeiense.</title>
        <authorList>
            <person name="Buettner E."/>
            <person name="Kellner H."/>
        </authorList>
    </citation>
    <scope>NUCLEOTIDE SEQUENCE</scope>
    <source>
        <strain evidence="3">IHI 201604</strain>
    </source>
</reference>
<gene>
    <name evidence="3" type="ORF">G7Z17_g426</name>
</gene>
<sequence length="541" mass="59353">MEPEPQSSIDAVDSSGGGLGAVKRLLQGDQSTPDKATALIELLESSRDSEPDQGEDGSSLGEDPWEHDIVMQQEAAVTVENLEYGNEQIALAATYARRRSRKSPNCLLIPCYIIGALGVCIWTAIKSIGTLCSRTAKAIQGSKKADEKDQYKKDTEAQQTTSVGMASAAPQQPEPASVNRFELYLKKALFEETTHVSTTSPEPAWKGIHGQEAIPLFPGWNATVAEYPLRPQGRFVAETKLAFDKFLDNVEIGGSLQVMGTGGGLSSTGLPGLVKRSFTSYEWLGMWRSSEDRRILISPTLLDSSESSETSNPRAYEKLSAQELQKLQSLESELLGLDKYKGGESEYLTVITYSDDYVGAISLFKAELSDQHKIIQLDRVAMISDVPRKICSMLREEISPNRYELGRTNGKVKCFARGDLPPPHIAKVADQESQWRGCGGGWRQAFTIPQLNREYSSGEGLIATIPQIVGLLHLRHSTLTDLRSSPALVFDSPLEINKGQLYRGVMLNGRPQGLPHIGANSKIAVLFPTDSAWVNEQFFWA</sequence>
<keyword evidence="2" id="KW-0812">Transmembrane</keyword>
<feature type="transmembrane region" description="Helical" evidence="2">
    <location>
        <begin position="106"/>
        <end position="125"/>
    </location>
</feature>
<evidence type="ECO:0000313" key="4">
    <source>
        <dbReference type="Proteomes" id="UP000722485"/>
    </source>
</evidence>
<feature type="region of interest" description="Disordered" evidence="1">
    <location>
        <begin position="143"/>
        <end position="175"/>
    </location>
</feature>
<evidence type="ECO:0000256" key="2">
    <source>
        <dbReference type="SAM" id="Phobius"/>
    </source>
</evidence>
<dbReference type="EMBL" id="JAANBB010000003">
    <property type="protein sequence ID" value="KAF7557784.1"/>
    <property type="molecule type" value="Genomic_DNA"/>
</dbReference>
<evidence type="ECO:0000313" key="3">
    <source>
        <dbReference type="EMBL" id="KAF7557784.1"/>
    </source>
</evidence>
<keyword evidence="2" id="KW-0472">Membrane</keyword>
<dbReference type="Proteomes" id="UP000722485">
    <property type="component" value="Unassembled WGS sequence"/>
</dbReference>
<accession>A0A9P5LGA5</accession>
<dbReference type="AlphaFoldDB" id="A0A9P5LGA5"/>
<evidence type="ECO:0000256" key="1">
    <source>
        <dbReference type="SAM" id="MobiDB-lite"/>
    </source>
</evidence>
<feature type="compositionally biased region" description="Basic and acidic residues" evidence="1">
    <location>
        <begin position="143"/>
        <end position="156"/>
    </location>
</feature>
<keyword evidence="4" id="KW-1185">Reference proteome</keyword>
<feature type="compositionally biased region" description="Low complexity" evidence="1">
    <location>
        <begin position="166"/>
        <end position="175"/>
    </location>
</feature>